<dbReference type="SMART" id="SM00228">
    <property type="entry name" value="PDZ"/>
    <property type="match status" value="1"/>
</dbReference>
<name>A0A9P0JTN3_ACAOB</name>
<feature type="compositionally biased region" description="Basic and acidic residues" evidence="1">
    <location>
        <begin position="8"/>
        <end position="22"/>
    </location>
</feature>
<feature type="region of interest" description="Disordered" evidence="1">
    <location>
        <begin position="1"/>
        <end position="22"/>
    </location>
</feature>
<accession>A0A9P0JTN3</accession>
<dbReference type="PANTHER" id="PTHR23122">
    <property type="entry name" value="MEMBRANE-ASSOCIATED GUANYLATE KINASE MAGUK"/>
    <property type="match status" value="1"/>
</dbReference>
<feature type="domain" description="PDZ" evidence="2">
    <location>
        <begin position="153"/>
        <end position="219"/>
    </location>
</feature>
<evidence type="ECO:0000313" key="5">
    <source>
        <dbReference type="Proteomes" id="UP001152888"/>
    </source>
</evidence>
<feature type="domain" description="L27" evidence="3">
    <location>
        <begin position="77"/>
        <end position="136"/>
    </location>
</feature>
<dbReference type="AlphaFoldDB" id="A0A9P0JTN3"/>
<evidence type="ECO:0008006" key="6">
    <source>
        <dbReference type="Google" id="ProtNLM"/>
    </source>
</evidence>
<proteinExistence type="predicted"/>
<reference evidence="4" key="1">
    <citation type="submission" date="2022-03" db="EMBL/GenBank/DDBJ databases">
        <authorList>
            <person name="Sayadi A."/>
        </authorList>
    </citation>
    <scope>NUCLEOTIDE SEQUENCE</scope>
</reference>
<dbReference type="SUPFAM" id="SSF101288">
    <property type="entry name" value="L27 domain"/>
    <property type="match status" value="1"/>
</dbReference>
<evidence type="ECO:0000313" key="4">
    <source>
        <dbReference type="EMBL" id="CAH1961152.1"/>
    </source>
</evidence>
<evidence type="ECO:0000256" key="1">
    <source>
        <dbReference type="SAM" id="MobiDB-lite"/>
    </source>
</evidence>
<dbReference type="Pfam" id="PF00595">
    <property type="entry name" value="PDZ"/>
    <property type="match status" value="1"/>
</dbReference>
<evidence type="ECO:0000259" key="2">
    <source>
        <dbReference type="PROSITE" id="PS50106"/>
    </source>
</evidence>
<dbReference type="GO" id="GO:0030054">
    <property type="term" value="C:cell junction"/>
    <property type="evidence" value="ECO:0007669"/>
    <property type="project" value="UniProtKB-ARBA"/>
</dbReference>
<dbReference type="InterPro" id="IPR036892">
    <property type="entry name" value="L27_dom_sf"/>
</dbReference>
<dbReference type="InterPro" id="IPR050716">
    <property type="entry name" value="MAGUK"/>
</dbReference>
<dbReference type="SMART" id="SM00569">
    <property type="entry name" value="L27"/>
    <property type="match status" value="2"/>
</dbReference>
<dbReference type="CDD" id="cd06799">
    <property type="entry name" value="PDZ_MPP3-MPP4-MPP7-like"/>
    <property type="match status" value="1"/>
</dbReference>
<dbReference type="Proteomes" id="UP001152888">
    <property type="component" value="Unassembled WGS sequence"/>
</dbReference>
<dbReference type="InterPro" id="IPR014775">
    <property type="entry name" value="L27_C"/>
</dbReference>
<gene>
    <name evidence="4" type="ORF">ACAOBT_LOCUS3997</name>
</gene>
<dbReference type="SUPFAM" id="SSF50156">
    <property type="entry name" value="PDZ domain-like"/>
    <property type="match status" value="1"/>
</dbReference>
<dbReference type="OrthoDB" id="439127at2759"/>
<dbReference type="PROSITE" id="PS51022">
    <property type="entry name" value="L27"/>
    <property type="match status" value="1"/>
</dbReference>
<dbReference type="Gene3D" id="2.30.42.10">
    <property type="match status" value="1"/>
</dbReference>
<dbReference type="Gene3D" id="1.10.287.650">
    <property type="entry name" value="L27 domain"/>
    <property type="match status" value="1"/>
</dbReference>
<comment type="caution">
    <text evidence="4">The sequence shown here is derived from an EMBL/GenBank/DDBJ whole genome shotgun (WGS) entry which is preliminary data.</text>
</comment>
<dbReference type="EMBL" id="CAKOFQ010006692">
    <property type="protein sequence ID" value="CAH1961152.1"/>
    <property type="molecule type" value="Genomic_DNA"/>
</dbReference>
<sequence length="222" mass="24557">MSTTGEMSSDKDEKTSDSEDRFTPDPVIGKLLSCLEKESGMLLEEDLAFLNVMFNSKSLHALVNVYNKIRNGTSDKLIPVLSSSIDVLADVLEDLARKTYRLSEDGKELFQLLQKPHLQSLLNVHDVVAQKDYYPRLPEIPRDEGDEEETIKIVQLVKSNEPLGATIKKDEATGKIVIARVLHGGAADRSGLIHVGDEVVEVNNINVEGKTPNDVLTILVCF</sequence>
<organism evidence="4 5">
    <name type="scientific">Acanthoscelides obtectus</name>
    <name type="common">Bean weevil</name>
    <name type="synonym">Bruchus obtectus</name>
    <dbReference type="NCBI Taxonomy" id="200917"/>
    <lineage>
        <taxon>Eukaryota</taxon>
        <taxon>Metazoa</taxon>
        <taxon>Ecdysozoa</taxon>
        <taxon>Arthropoda</taxon>
        <taxon>Hexapoda</taxon>
        <taxon>Insecta</taxon>
        <taxon>Pterygota</taxon>
        <taxon>Neoptera</taxon>
        <taxon>Endopterygota</taxon>
        <taxon>Coleoptera</taxon>
        <taxon>Polyphaga</taxon>
        <taxon>Cucujiformia</taxon>
        <taxon>Chrysomeloidea</taxon>
        <taxon>Chrysomelidae</taxon>
        <taxon>Bruchinae</taxon>
        <taxon>Bruchini</taxon>
        <taxon>Acanthoscelides</taxon>
    </lineage>
</organism>
<evidence type="ECO:0000259" key="3">
    <source>
        <dbReference type="PROSITE" id="PS51022"/>
    </source>
</evidence>
<dbReference type="InterPro" id="IPR001478">
    <property type="entry name" value="PDZ"/>
</dbReference>
<protein>
    <recommendedName>
        <fullName evidence="6">MAGUK p55 subfamily member 7</fullName>
    </recommendedName>
</protein>
<dbReference type="InterPro" id="IPR036034">
    <property type="entry name" value="PDZ_sf"/>
</dbReference>
<dbReference type="InterPro" id="IPR004172">
    <property type="entry name" value="L27_dom"/>
</dbReference>
<keyword evidence="5" id="KW-1185">Reference proteome</keyword>
<dbReference type="PROSITE" id="PS50106">
    <property type="entry name" value="PDZ"/>
    <property type="match status" value="1"/>
</dbReference>
<dbReference type="Pfam" id="PF02828">
    <property type="entry name" value="L27"/>
    <property type="match status" value="1"/>
</dbReference>